<accession>A0A9X3L8J3</accession>
<evidence type="ECO:0000313" key="2">
    <source>
        <dbReference type="Proteomes" id="UP001152172"/>
    </source>
</evidence>
<sequence>MEKCCICVKPVIKRHRSNIYCSDICKKKAGKISRDRSNKFKKQFETHAEYLLAMLEIAKKTITETHHLTPTGFNQVCEFSYRSYTNIFRGLAWVEILDKFGYGQHLKRYISDEFKMHIKSTGKSDFQAFCNKHQYITYEIAQSIGIDYFYEEASVQKKRYSLQELEKNFKDVYCYYNVIPLYKEFIDRTCISISSYKHHLQLTGEIYIGILSYYCSEHEIENYRERIKEYKSNLGKITVGLSEKYTIEDFDKEFKRVITTVDERYGGYITKRLFDKLFCFSERTFRKKLGLNTWTEICTHYGRKTGGRNVSELAALNLLSTITGYSFEGQKKFEWLLNENGNKMRCDGYFHELELVVEFDGAQHRIPLKHHGGLKSFLKVVERDMIRNVCIPQKGLLLMRIDSRDNWEREEYMIKKLNGLGIYKDIHY</sequence>
<dbReference type="Proteomes" id="UP001152172">
    <property type="component" value="Unassembled WGS sequence"/>
</dbReference>
<dbReference type="RefSeq" id="WP_269921773.1">
    <property type="nucleotide sequence ID" value="NZ_JAMKBI010000005.1"/>
</dbReference>
<reference evidence="1" key="1">
    <citation type="submission" date="2022-05" db="EMBL/GenBank/DDBJ databases">
        <authorList>
            <person name="Colautti A."/>
            <person name="Iacumin L."/>
        </authorList>
    </citation>
    <scope>NUCLEOTIDE SEQUENCE</scope>
    <source>
        <strain evidence="1">DSM 30747</strain>
    </source>
</reference>
<keyword evidence="2" id="KW-1185">Reference proteome</keyword>
<comment type="caution">
    <text evidence="1">The sequence shown here is derived from an EMBL/GenBank/DDBJ whole genome shotgun (WGS) entry which is preliminary data.</text>
</comment>
<gene>
    <name evidence="1" type="ORF">M9R61_08545</name>
</gene>
<organism evidence="1 2">
    <name type="scientific">Psychrobacillus psychrodurans</name>
    <dbReference type="NCBI Taxonomy" id="126157"/>
    <lineage>
        <taxon>Bacteria</taxon>
        <taxon>Bacillati</taxon>
        <taxon>Bacillota</taxon>
        <taxon>Bacilli</taxon>
        <taxon>Bacillales</taxon>
        <taxon>Bacillaceae</taxon>
        <taxon>Psychrobacillus</taxon>
    </lineage>
</organism>
<dbReference type="EMBL" id="JAMKBI010000005">
    <property type="protein sequence ID" value="MCZ8533377.1"/>
    <property type="molecule type" value="Genomic_DNA"/>
</dbReference>
<proteinExistence type="predicted"/>
<evidence type="ECO:0000313" key="1">
    <source>
        <dbReference type="EMBL" id="MCZ8533377.1"/>
    </source>
</evidence>
<dbReference type="AlphaFoldDB" id="A0A9X3L8J3"/>
<name>A0A9X3L8J3_9BACI</name>
<protein>
    <submittedName>
        <fullName evidence="1">Uncharacterized protein</fullName>
    </submittedName>
</protein>